<dbReference type="AlphaFoldDB" id="A0A1G2E0U2"/>
<organism evidence="2 3">
    <name type="scientific">Candidatus Nealsonbacteria bacterium RIFCSPHIGHO2_01_FULL_38_55</name>
    <dbReference type="NCBI Taxonomy" id="1801664"/>
    <lineage>
        <taxon>Bacteria</taxon>
        <taxon>Candidatus Nealsoniibacteriota</taxon>
    </lineage>
</organism>
<reference evidence="2 3" key="1">
    <citation type="journal article" date="2016" name="Nat. Commun.">
        <title>Thousands of microbial genomes shed light on interconnected biogeochemical processes in an aquifer system.</title>
        <authorList>
            <person name="Anantharaman K."/>
            <person name="Brown C.T."/>
            <person name="Hug L.A."/>
            <person name="Sharon I."/>
            <person name="Castelle C.J."/>
            <person name="Probst A.J."/>
            <person name="Thomas B.C."/>
            <person name="Singh A."/>
            <person name="Wilkins M.J."/>
            <person name="Karaoz U."/>
            <person name="Brodie E.L."/>
            <person name="Williams K.H."/>
            <person name="Hubbard S.S."/>
            <person name="Banfield J.F."/>
        </authorList>
    </citation>
    <scope>NUCLEOTIDE SEQUENCE [LARGE SCALE GENOMIC DNA]</scope>
</reference>
<comment type="caution">
    <text evidence="2">The sequence shown here is derived from an EMBL/GenBank/DDBJ whole genome shotgun (WGS) entry which is preliminary data.</text>
</comment>
<evidence type="ECO:0000313" key="3">
    <source>
        <dbReference type="Proteomes" id="UP000177360"/>
    </source>
</evidence>
<gene>
    <name evidence="2" type="ORF">A2626_01185</name>
</gene>
<keyword evidence="1" id="KW-0812">Transmembrane</keyword>
<dbReference type="Proteomes" id="UP000177360">
    <property type="component" value="Unassembled WGS sequence"/>
</dbReference>
<dbReference type="EMBL" id="MHLZ01000032">
    <property type="protein sequence ID" value="OGZ19437.1"/>
    <property type="molecule type" value="Genomic_DNA"/>
</dbReference>
<keyword evidence="1" id="KW-1133">Transmembrane helix</keyword>
<protein>
    <recommendedName>
        <fullName evidence="4">Baseplate protein J-like domain-containing protein</fullName>
    </recommendedName>
</protein>
<evidence type="ECO:0008006" key="4">
    <source>
        <dbReference type="Google" id="ProtNLM"/>
    </source>
</evidence>
<name>A0A1G2E0U2_9BACT</name>
<proteinExistence type="predicted"/>
<keyword evidence="1" id="KW-0472">Membrane</keyword>
<feature type="transmembrane region" description="Helical" evidence="1">
    <location>
        <begin position="37"/>
        <end position="59"/>
    </location>
</feature>
<accession>A0A1G2E0U2</accession>
<evidence type="ECO:0000313" key="2">
    <source>
        <dbReference type="EMBL" id="OGZ19437.1"/>
    </source>
</evidence>
<evidence type="ECO:0000256" key="1">
    <source>
        <dbReference type="SAM" id="Phobius"/>
    </source>
</evidence>
<sequence>MAKKIYDIIPPVKTGTKKEKADLRVQAKIKTKPKKIFWKYFLILLAFIVLIGVTGQLWFSGIKIKIQPKTEEISFETKVIADLNINQIDFGAGIIPGQILQIQKSVLENFLSTGKKMKEEKAKGVIRVYNGYSESSRILVPSRFVSSDGKLFWSVKKTIILGAIRDSKGKLTPGYADIEVEAAEPGEEYNIEPTTFAMPALAGTPLYSSIYGKSFSAMKGGISEEIIEVARQDVDSAKDSLIKKIQGENSEFLKANFSEEFIIIEGSFFHEILETKSSSAPGTEADSFEAQANVKTTAMAIAKKNLEKFSRDSADLNAIGLFEIEDGIVFTPRIREGGLEESFTIESIDSEKGTAVLVLRIRAVIFADSELPELKKAVFGKSAKETELFFNNLGNIELVEIKYWPFWVKTAPESAGKIAIDFK</sequence>